<feature type="chain" id="PRO_5001571720" description="RING-type E3 ubiquitin transferase" evidence="17">
    <location>
        <begin position="44"/>
        <end position="837"/>
    </location>
</feature>
<organism evidence="19">
    <name type="scientific">Fonticula alba</name>
    <name type="common">Slime mold</name>
    <dbReference type="NCBI Taxonomy" id="691883"/>
    <lineage>
        <taxon>Eukaryota</taxon>
        <taxon>Rotosphaerida</taxon>
        <taxon>Fonticulaceae</taxon>
        <taxon>Fonticula</taxon>
    </lineage>
</organism>
<evidence type="ECO:0000256" key="14">
    <source>
        <dbReference type="PROSITE-ProRule" id="PRU00175"/>
    </source>
</evidence>
<dbReference type="InterPro" id="IPR013083">
    <property type="entry name" value="Znf_RING/FYVE/PHD"/>
</dbReference>
<dbReference type="RefSeq" id="XP_009496445.1">
    <property type="nucleotide sequence ID" value="XM_009498170.1"/>
</dbReference>
<dbReference type="InterPro" id="IPR021319">
    <property type="entry name" value="DUF2921"/>
</dbReference>
<feature type="transmembrane region" description="Helical" evidence="16">
    <location>
        <begin position="690"/>
        <end position="710"/>
    </location>
</feature>
<comment type="subcellular location">
    <subcellularLocation>
        <location evidence="2">Endomembrane system</location>
        <topology evidence="2">Multi-pass membrane protein</topology>
    </subcellularLocation>
</comment>
<evidence type="ECO:0000256" key="10">
    <source>
        <dbReference type="ARBA" id="ARBA00022786"/>
    </source>
</evidence>
<evidence type="ECO:0000256" key="1">
    <source>
        <dbReference type="ARBA" id="ARBA00000900"/>
    </source>
</evidence>
<evidence type="ECO:0000256" key="16">
    <source>
        <dbReference type="SAM" id="Phobius"/>
    </source>
</evidence>
<dbReference type="GO" id="GO:0043161">
    <property type="term" value="P:proteasome-mediated ubiquitin-dependent protein catabolic process"/>
    <property type="evidence" value="ECO:0007669"/>
    <property type="project" value="TreeGrafter"/>
</dbReference>
<evidence type="ECO:0000256" key="3">
    <source>
        <dbReference type="ARBA" id="ARBA00004906"/>
    </source>
</evidence>
<dbReference type="SMART" id="SM00184">
    <property type="entry name" value="RING"/>
    <property type="match status" value="1"/>
</dbReference>
<dbReference type="Pfam" id="PF11145">
    <property type="entry name" value="DUF2921"/>
    <property type="match status" value="1"/>
</dbReference>
<dbReference type="STRING" id="691883.A0A058Z3K5"/>
<dbReference type="EC" id="2.3.2.27" evidence="4"/>
<dbReference type="GeneID" id="20529017"/>
<dbReference type="eggNOG" id="KOG0828">
    <property type="taxonomic scope" value="Eukaryota"/>
</dbReference>
<evidence type="ECO:0000256" key="13">
    <source>
        <dbReference type="ARBA" id="ARBA00023136"/>
    </source>
</evidence>
<evidence type="ECO:0000313" key="19">
    <source>
        <dbReference type="EMBL" id="KCV68874.1"/>
    </source>
</evidence>
<dbReference type="SUPFAM" id="SSF57850">
    <property type="entry name" value="RING/U-box"/>
    <property type="match status" value="1"/>
</dbReference>
<evidence type="ECO:0000259" key="18">
    <source>
        <dbReference type="PROSITE" id="PS50089"/>
    </source>
</evidence>
<feature type="transmembrane region" description="Helical" evidence="16">
    <location>
        <begin position="618"/>
        <end position="638"/>
    </location>
</feature>
<evidence type="ECO:0000256" key="8">
    <source>
        <dbReference type="ARBA" id="ARBA00022729"/>
    </source>
</evidence>
<feature type="region of interest" description="Disordered" evidence="15">
    <location>
        <begin position="276"/>
        <end position="331"/>
    </location>
</feature>
<proteinExistence type="predicted"/>
<comment type="pathway">
    <text evidence="3">Protein modification; protein ubiquitination.</text>
</comment>
<evidence type="ECO:0000256" key="6">
    <source>
        <dbReference type="ARBA" id="ARBA00022692"/>
    </source>
</evidence>
<dbReference type="Gene3D" id="3.30.40.10">
    <property type="entry name" value="Zinc/RING finger domain, C3HC4 (zinc finger)"/>
    <property type="match status" value="1"/>
</dbReference>
<evidence type="ECO:0000256" key="12">
    <source>
        <dbReference type="ARBA" id="ARBA00022989"/>
    </source>
</evidence>
<feature type="domain" description="RING-type" evidence="18">
    <location>
        <begin position="789"/>
        <end position="831"/>
    </location>
</feature>
<keyword evidence="9 14" id="KW-0863">Zinc-finger</keyword>
<accession>A0A058Z3K5</accession>
<keyword evidence="5" id="KW-0808">Transferase</keyword>
<name>A0A058Z3K5_FONAL</name>
<evidence type="ECO:0000256" key="9">
    <source>
        <dbReference type="ARBA" id="ARBA00022771"/>
    </source>
</evidence>
<evidence type="ECO:0000313" key="20">
    <source>
        <dbReference type="Proteomes" id="UP000030693"/>
    </source>
</evidence>
<keyword evidence="12 16" id="KW-1133">Transmembrane helix</keyword>
<dbReference type="EMBL" id="KB932207">
    <property type="protein sequence ID" value="KCV68874.1"/>
    <property type="molecule type" value="Genomic_DNA"/>
</dbReference>
<sequence>MSVVPGRLGRRRRRPNRRPSGAHFLPLLGVLLLLVSLLAPGWASVDVSPQPPAPARGSPGSESPASSGAALAVSAMANGDAPESLPEPAFDPFSFLVKYRQRYAPGFQPADVLRRPDQFGRYVRFRSAPPARSRQPANSMPALEYATRERLFPAGLRDFVQDLLHEHVPQWPGRPAGDPASTDATSGLAAARLAPAEGVPPQPGPAPGATVAGAGTIFPPNITAIIQADWHAPASLVDRSVLFTSKPSDHPINATNPDILAGWPFTGGWMAPLNLTQPLVPGRGPGEEPAPVPSPSAGPGETGAVPPSPGAGAGAGAGAGPPRLRGSHPSTWAFRNGTMVLSLETRHPDDWASDRTSDRAFVKGTLRMQDTVRLRVATPTVPMFGVHWPKLGVALLGSSFSSPVLSDHSAADLLHLLAPSAGLAADILSTFNSTLQPKHEFDPSWDVTRELRNFEFADRGEWQQNPSYFVLLLFQPVSLPAGVTPADVAAYERALANPTGRSASLPNDVTAGMLNARMIVLSPDRALVSLPAPALAVSSSHGRRQPVFHQHARTYALVLLVCSLVEYFVTARQMEALQTQARLSRVSPFMIWLQAALDISICFRHISAYPSVDSSMLLFALVTFVKLCQFLFFGVLFMQMTWTAGMLQHPGAPGLNDPQVRRESWNYMFTNFYMFAAFSLFFYYSSAEVFGLIYALVFHSFLFPQIFMNFTRGLRRPLTPAYMILVPLSRMVLPLYMWLIAVILVQHYVGPRFFWPAVLQRNTIKTYEYLQPPMDEEAAGPGGGAQVECGICLESMDLRKEPHMLTPCNHIFHQACLEQWLDIKLVCPVCRAVLPDP</sequence>
<dbReference type="PANTHER" id="PTHR22763">
    <property type="entry name" value="RING ZINC FINGER PROTEIN"/>
    <property type="match status" value="1"/>
</dbReference>
<dbReference type="GO" id="GO:0012505">
    <property type="term" value="C:endomembrane system"/>
    <property type="evidence" value="ECO:0007669"/>
    <property type="project" value="UniProtKB-SubCell"/>
</dbReference>
<evidence type="ECO:0000256" key="4">
    <source>
        <dbReference type="ARBA" id="ARBA00012483"/>
    </source>
</evidence>
<keyword evidence="13 16" id="KW-0472">Membrane</keyword>
<dbReference type="PANTHER" id="PTHR22763:SF162">
    <property type="entry name" value="TRANSMEMBRANE E3 UBIQUITIN-PROTEIN LIGASE 1"/>
    <property type="match status" value="1"/>
</dbReference>
<dbReference type="GO" id="GO:0008270">
    <property type="term" value="F:zinc ion binding"/>
    <property type="evidence" value="ECO:0007669"/>
    <property type="project" value="UniProtKB-KW"/>
</dbReference>
<feature type="signal peptide" evidence="17">
    <location>
        <begin position="1"/>
        <end position="43"/>
    </location>
</feature>
<feature type="compositionally biased region" description="Low complexity" evidence="15">
    <location>
        <begin position="55"/>
        <end position="69"/>
    </location>
</feature>
<dbReference type="GO" id="GO:0061630">
    <property type="term" value="F:ubiquitin protein ligase activity"/>
    <property type="evidence" value="ECO:0007669"/>
    <property type="project" value="UniProtKB-EC"/>
</dbReference>
<gene>
    <name evidence="19" type="ORF">H696_04292</name>
</gene>
<dbReference type="InterPro" id="IPR001841">
    <property type="entry name" value="Znf_RING"/>
</dbReference>
<feature type="region of interest" description="Disordered" evidence="15">
    <location>
        <begin position="49"/>
        <end position="69"/>
    </location>
</feature>
<keyword evidence="6 16" id="KW-0812">Transmembrane</keyword>
<evidence type="ECO:0000256" key="5">
    <source>
        <dbReference type="ARBA" id="ARBA00022679"/>
    </source>
</evidence>
<reference evidence="19" key="1">
    <citation type="submission" date="2013-04" db="EMBL/GenBank/DDBJ databases">
        <title>The Genome Sequence of Fonticula alba ATCC 38817.</title>
        <authorList>
            <consortium name="The Broad Institute Genomics Platform"/>
            <person name="Russ C."/>
            <person name="Cuomo C."/>
            <person name="Burger G."/>
            <person name="Gray M.W."/>
            <person name="Holland P.W.H."/>
            <person name="King N."/>
            <person name="Lang F.B.F."/>
            <person name="Roger A.J."/>
            <person name="Ruiz-Trillo I."/>
            <person name="Brown M."/>
            <person name="Walker B."/>
            <person name="Young S."/>
            <person name="Zeng Q."/>
            <person name="Gargeya S."/>
            <person name="Fitzgerald M."/>
            <person name="Haas B."/>
            <person name="Abouelleil A."/>
            <person name="Allen A.W."/>
            <person name="Alvarado L."/>
            <person name="Arachchi H.M."/>
            <person name="Berlin A.M."/>
            <person name="Chapman S.B."/>
            <person name="Gainer-Dewar J."/>
            <person name="Goldberg J."/>
            <person name="Griggs A."/>
            <person name="Gujja S."/>
            <person name="Hansen M."/>
            <person name="Howarth C."/>
            <person name="Imamovic A."/>
            <person name="Ireland A."/>
            <person name="Larimer J."/>
            <person name="McCowan C."/>
            <person name="Murphy C."/>
            <person name="Pearson M."/>
            <person name="Poon T.W."/>
            <person name="Priest M."/>
            <person name="Roberts A."/>
            <person name="Saif S."/>
            <person name="Shea T."/>
            <person name="Sisk P."/>
            <person name="Sykes S."/>
            <person name="Wortman J."/>
            <person name="Nusbaum C."/>
            <person name="Birren B."/>
        </authorList>
    </citation>
    <scope>NUCLEOTIDE SEQUENCE [LARGE SCALE GENOMIC DNA]</scope>
    <source>
        <strain evidence="19">ATCC 38817</strain>
    </source>
</reference>
<evidence type="ECO:0000256" key="7">
    <source>
        <dbReference type="ARBA" id="ARBA00022723"/>
    </source>
</evidence>
<keyword evidence="11" id="KW-0862">Zinc</keyword>
<dbReference type="OrthoDB" id="9984778at2759"/>
<keyword evidence="10" id="KW-0833">Ubl conjugation pathway</keyword>
<keyword evidence="8 17" id="KW-0732">Signal</keyword>
<comment type="catalytic activity">
    <reaction evidence="1">
        <text>S-ubiquitinyl-[E2 ubiquitin-conjugating enzyme]-L-cysteine + [acceptor protein]-L-lysine = [E2 ubiquitin-conjugating enzyme]-L-cysteine + N(6)-ubiquitinyl-[acceptor protein]-L-lysine.</text>
        <dbReference type="EC" id="2.3.2.27"/>
    </reaction>
</comment>
<dbReference type="InterPro" id="IPR011016">
    <property type="entry name" value="Znf_RING-CH"/>
</dbReference>
<dbReference type="AlphaFoldDB" id="A0A058Z3K5"/>
<dbReference type="PROSITE" id="PS50089">
    <property type="entry name" value="ZF_RING_2"/>
    <property type="match status" value="1"/>
</dbReference>
<evidence type="ECO:0000256" key="15">
    <source>
        <dbReference type="SAM" id="MobiDB-lite"/>
    </source>
</evidence>
<dbReference type="InterPro" id="IPR050731">
    <property type="entry name" value="HRD1_E3_ubiq-ligases"/>
</dbReference>
<evidence type="ECO:0000256" key="17">
    <source>
        <dbReference type="SAM" id="SignalP"/>
    </source>
</evidence>
<evidence type="ECO:0000256" key="2">
    <source>
        <dbReference type="ARBA" id="ARBA00004127"/>
    </source>
</evidence>
<feature type="transmembrane region" description="Helical" evidence="16">
    <location>
        <begin position="731"/>
        <end position="749"/>
    </location>
</feature>
<evidence type="ECO:0000256" key="11">
    <source>
        <dbReference type="ARBA" id="ARBA00022833"/>
    </source>
</evidence>
<protein>
    <recommendedName>
        <fullName evidence="4">RING-type E3 ubiquitin transferase</fullName>
        <ecNumber evidence="4">2.3.2.27</ecNumber>
    </recommendedName>
</protein>
<keyword evidence="7" id="KW-0479">Metal-binding</keyword>
<dbReference type="Pfam" id="PF13639">
    <property type="entry name" value="zf-RING_2"/>
    <property type="match status" value="1"/>
</dbReference>
<dbReference type="SMART" id="SM00744">
    <property type="entry name" value="RINGv"/>
    <property type="match status" value="1"/>
</dbReference>
<dbReference type="Proteomes" id="UP000030693">
    <property type="component" value="Unassembled WGS sequence"/>
</dbReference>
<keyword evidence="20" id="KW-1185">Reference proteome</keyword>